<sequence length="316" mass="34412">MNKAGGPARERAKRGKSNAATLHHLKYSHRLVTCSFDKTLLFQPHGFISALTTRLDCATAVAAGKGGGTKLPEWVLPPHPPPIFPLDPALHGVDGPVPLPMSVTWQRHTPVDMPDGAVCLTASEEPDVLLLLQQDVCKRLLTTDPESNPHFRDLVASVRSLNRPVSIIFFIKPSQARSPLFEVIAKLQVDHGVRGVQQVSSVEDLATIVCNYTKAICQRPFKSVNYLAALSISTPGVALAFSQTNLSQIIYGTFRGPLRCRRPSGRPSRVRGEGGARSLSLFLSLKSMINTSAHNPLTWLPCLTILPATTIRPSQR</sequence>
<gene>
    <name evidence="1" type="ORF">TR155804</name>
</gene>
<dbReference type="EMBL" id="GEEE01013227">
    <property type="protein sequence ID" value="JAP49998.1"/>
    <property type="molecule type" value="Transcribed_RNA"/>
</dbReference>
<accession>A0A0V0JBT6</accession>
<organism evidence="1">
    <name type="scientific">Schistocephalus solidus</name>
    <name type="common">Tapeworm</name>
    <dbReference type="NCBI Taxonomy" id="70667"/>
    <lineage>
        <taxon>Eukaryota</taxon>
        <taxon>Metazoa</taxon>
        <taxon>Spiralia</taxon>
        <taxon>Lophotrochozoa</taxon>
        <taxon>Platyhelminthes</taxon>
        <taxon>Cestoda</taxon>
        <taxon>Eucestoda</taxon>
        <taxon>Diphyllobothriidea</taxon>
        <taxon>Diphyllobothriidae</taxon>
        <taxon>Schistocephalus</taxon>
    </lineage>
</organism>
<evidence type="ECO:0000313" key="1">
    <source>
        <dbReference type="EMBL" id="JAP63176.1"/>
    </source>
</evidence>
<dbReference type="EMBL" id="GEEE01000049">
    <property type="protein sequence ID" value="JAP63176.1"/>
    <property type="molecule type" value="Transcribed_RNA"/>
</dbReference>
<proteinExistence type="predicted"/>
<reference evidence="1" key="1">
    <citation type="submission" date="2016-01" db="EMBL/GenBank/DDBJ databases">
        <title>Reference transcriptome for the parasite Schistocephalus solidus: insights into the molecular evolution of parasitism.</title>
        <authorList>
            <person name="Hebert F.O."/>
            <person name="Grambauer S."/>
            <person name="Barber I."/>
            <person name="Landry C.R."/>
            <person name="Aubin-Horth N."/>
        </authorList>
    </citation>
    <scope>NUCLEOTIDE SEQUENCE</scope>
</reference>
<protein>
    <submittedName>
        <fullName evidence="1">Uncharacterized protein</fullName>
    </submittedName>
</protein>
<name>A0A0V0JBT6_SCHSO</name>
<dbReference type="Gene3D" id="3.40.50.10130">
    <property type="match status" value="1"/>
</dbReference>
<dbReference type="AlphaFoldDB" id="A0A0V0JBT6"/>